<evidence type="ECO:0000313" key="2">
    <source>
        <dbReference type="Proteomes" id="UP001614391"/>
    </source>
</evidence>
<dbReference type="EMBL" id="JBITYT010000010">
    <property type="protein sequence ID" value="MFI9122293.1"/>
    <property type="molecule type" value="Genomic_DNA"/>
</dbReference>
<dbReference type="Proteomes" id="UP001614391">
    <property type="component" value="Unassembled WGS sequence"/>
</dbReference>
<proteinExistence type="predicted"/>
<gene>
    <name evidence="1" type="ORF">ACIGW0_23310</name>
</gene>
<protein>
    <submittedName>
        <fullName evidence="1">Uncharacterized protein</fullName>
    </submittedName>
</protein>
<organism evidence="1 2">
    <name type="scientific">Streptomyces bikiniensis</name>
    <dbReference type="NCBI Taxonomy" id="1896"/>
    <lineage>
        <taxon>Bacteria</taxon>
        <taxon>Bacillati</taxon>
        <taxon>Actinomycetota</taxon>
        <taxon>Actinomycetes</taxon>
        <taxon>Kitasatosporales</taxon>
        <taxon>Streptomycetaceae</taxon>
        <taxon>Streptomyces</taxon>
    </lineage>
</organism>
<name>A0ABW8CXG7_STRBI</name>
<comment type="caution">
    <text evidence="1">The sequence shown here is derived from an EMBL/GenBank/DDBJ whole genome shotgun (WGS) entry which is preliminary data.</text>
</comment>
<accession>A0ABW8CXG7</accession>
<keyword evidence="2" id="KW-1185">Reference proteome</keyword>
<sequence>MVTEPIASRTFLGEMLDTFPEMREPVAEKIRAAVELTGDPEDGETVRTDVYGRLWDLFNDVLLPALATGPGPERSEVLGRSFSFLERVAASPEPVVREFLGGLTGDYLIGRDGLLSYAHAGPKVRAVMVGACADWGLPVPADWTAS</sequence>
<reference evidence="1 2" key="1">
    <citation type="submission" date="2024-10" db="EMBL/GenBank/DDBJ databases">
        <title>The Natural Products Discovery Center: Release of the First 8490 Sequenced Strains for Exploring Actinobacteria Biosynthetic Diversity.</title>
        <authorList>
            <person name="Kalkreuter E."/>
            <person name="Kautsar S.A."/>
            <person name="Yang D."/>
            <person name="Bader C.D."/>
            <person name="Teijaro C.N."/>
            <person name="Fluegel L."/>
            <person name="Davis C.M."/>
            <person name="Simpson J.R."/>
            <person name="Lauterbach L."/>
            <person name="Steele A.D."/>
            <person name="Gui C."/>
            <person name="Meng S."/>
            <person name="Li G."/>
            <person name="Viehrig K."/>
            <person name="Ye F."/>
            <person name="Su P."/>
            <person name="Kiefer A.F."/>
            <person name="Nichols A."/>
            <person name="Cepeda A.J."/>
            <person name="Yan W."/>
            <person name="Fan B."/>
            <person name="Jiang Y."/>
            <person name="Adhikari A."/>
            <person name="Zheng C.-J."/>
            <person name="Schuster L."/>
            <person name="Cowan T.M."/>
            <person name="Smanski M.J."/>
            <person name="Chevrette M.G."/>
            <person name="De Carvalho L.P.S."/>
            <person name="Shen B."/>
        </authorList>
    </citation>
    <scope>NUCLEOTIDE SEQUENCE [LARGE SCALE GENOMIC DNA]</scope>
    <source>
        <strain evidence="1 2">NPDC053346</strain>
    </source>
</reference>
<evidence type="ECO:0000313" key="1">
    <source>
        <dbReference type="EMBL" id="MFI9122293.1"/>
    </source>
</evidence>
<dbReference type="RefSeq" id="WP_399617943.1">
    <property type="nucleotide sequence ID" value="NZ_JBITYT010000010.1"/>
</dbReference>